<reference evidence="4 5" key="2">
    <citation type="submission" date="2025-04" db="UniProtKB">
        <authorList>
            <consortium name="RefSeq"/>
        </authorList>
    </citation>
    <scope>IDENTIFICATION</scope>
    <source>
        <tissue evidence="4 5">Young leaves</tissue>
    </source>
</reference>
<evidence type="ECO:0000313" key="4">
    <source>
        <dbReference type="RefSeq" id="XP_008788094.1"/>
    </source>
</evidence>
<dbReference type="KEGG" id="pda:103705952"/>
<dbReference type="Proteomes" id="UP000228380">
    <property type="component" value="Chromosome 14"/>
</dbReference>
<proteinExistence type="predicted"/>
<comment type="subcellular location">
    <subcellularLocation>
        <location evidence="2">Plastid</location>
        <location evidence="2">Chloroplast envelope</location>
    </subcellularLocation>
</comment>
<evidence type="ECO:0000313" key="5">
    <source>
        <dbReference type="RefSeq" id="XP_026660205.1"/>
    </source>
</evidence>
<evidence type="ECO:0000313" key="7">
    <source>
        <dbReference type="RefSeq" id="XP_038989252.1"/>
    </source>
</evidence>
<gene>
    <name evidence="4 5 6 7" type="primary">LOC103705952</name>
</gene>
<dbReference type="GO" id="GO:0016020">
    <property type="term" value="C:membrane"/>
    <property type="evidence" value="ECO:0007669"/>
    <property type="project" value="UniProtKB-SubCell"/>
</dbReference>
<organism evidence="3 6">
    <name type="scientific">Phoenix dactylifera</name>
    <name type="common">Date palm</name>
    <dbReference type="NCBI Taxonomy" id="42345"/>
    <lineage>
        <taxon>Eukaryota</taxon>
        <taxon>Viridiplantae</taxon>
        <taxon>Streptophyta</taxon>
        <taxon>Embryophyta</taxon>
        <taxon>Tracheophyta</taxon>
        <taxon>Spermatophyta</taxon>
        <taxon>Magnoliopsida</taxon>
        <taxon>Liliopsida</taxon>
        <taxon>Arecaceae</taxon>
        <taxon>Coryphoideae</taxon>
        <taxon>Phoeniceae</taxon>
        <taxon>Phoenix</taxon>
    </lineage>
</organism>
<protein>
    <submittedName>
        <fullName evidence="4 5">Probable sodium/metabolite cotransporter BASS4, chloroplastic</fullName>
    </submittedName>
</protein>
<dbReference type="InterPro" id="IPR016833">
    <property type="entry name" value="Put_Na-Bile_cotransptr"/>
</dbReference>
<accession>A0A8B9AR42</accession>
<evidence type="ECO:0000313" key="6">
    <source>
        <dbReference type="RefSeq" id="XP_038989251.1"/>
    </source>
</evidence>
<dbReference type="RefSeq" id="XP_026660205.1">
    <property type="nucleotide sequence ID" value="XM_026804404.2"/>
</dbReference>
<dbReference type="GeneID" id="103705952"/>
<evidence type="ECO:0000256" key="1">
    <source>
        <dbReference type="ARBA" id="ARBA00003198"/>
    </source>
</evidence>
<dbReference type="Gene3D" id="1.20.1530.20">
    <property type="match status" value="1"/>
</dbReference>
<evidence type="ECO:0000313" key="3">
    <source>
        <dbReference type="Proteomes" id="UP000228380"/>
    </source>
</evidence>
<dbReference type="PANTHER" id="PTHR18640">
    <property type="entry name" value="SOLUTE CARRIER FAMILY 10 MEMBER 7"/>
    <property type="match status" value="1"/>
</dbReference>
<dbReference type="InterPro" id="IPR038770">
    <property type="entry name" value="Na+/solute_symporter_sf"/>
</dbReference>
<dbReference type="RefSeq" id="XP_038989251.1">
    <property type="nucleotide sequence ID" value="XM_039133323.1"/>
</dbReference>
<dbReference type="OrthoDB" id="188035at2759"/>
<reference evidence="3" key="1">
    <citation type="journal article" date="2019" name="Nat. Commun.">
        <title>Genome-wide association mapping of date palm fruit traits.</title>
        <authorList>
            <person name="Hazzouri K.M."/>
            <person name="Gros-Balthazard M."/>
            <person name="Flowers J.M."/>
            <person name="Copetti D."/>
            <person name="Lemansour A."/>
            <person name="Lebrun M."/>
            <person name="Masmoudi K."/>
            <person name="Ferrand S."/>
            <person name="Dhar M.I."/>
            <person name="Fresquez Z.A."/>
            <person name="Rosas U."/>
            <person name="Zhang J."/>
            <person name="Talag J."/>
            <person name="Lee S."/>
            <person name="Kudrna D."/>
            <person name="Powell R.F."/>
            <person name="Leitch I.J."/>
            <person name="Krueger R.R."/>
            <person name="Wing R.A."/>
            <person name="Amiri K.M.A."/>
            <person name="Purugganan M.D."/>
        </authorList>
    </citation>
    <scope>NUCLEOTIDE SEQUENCE [LARGE SCALE GENOMIC DNA]</scope>
    <source>
        <strain evidence="3">cv. Khalas</strain>
    </source>
</reference>
<evidence type="ECO:0000256" key="2">
    <source>
        <dbReference type="ARBA" id="ARBA00004119"/>
    </source>
</evidence>
<name>A0A8B9AR42_PHODC</name>
<dbReference type="RefSeq" id="XP_008788094.1">
    <property type="nucleotide sequence ID" value="XM_008789872.3"/>
</dbReference>
<dbReference type="PANTHER" id="PTHR18640:SF10">
    <property type="entry name" value="SODIUM_METABOLITE COTRANSPORTER BASS4, CHLOROPLASTIC-RELATED"/>
    <property type="match status" value="1"/>
</dbReference>
<sequence>MVSSPSSLFSFSGKFLVAVAPPLLFGESIQVLRPLRAIGGSDQVSYSFFLAFPILLETPFSQGLSYKFSWVPQEFVAGLATSVTETFAPVQLSGGNDALTFSLTVKSNLLGIMMVPFSVSKYIGAGAGASVPTSQLFKSLITMLWSLSF</sequence>
<keyword evidence="3" id="KW-1185">Reference proteome</keyword>
<comment type="function">
    <text evidence="1">May function as sodium-coupled metabolite transporter across the chloroplast envelope.</text>
</comment>
<dbReference type="AlphaFoldDB" id="A0A8B9AR42"/>
<dbReference type="GO" id="GO:0009941">
    <property type="term" value="C:chloroplast envelope"/>
    <property type="evidence" value="ECO:0007669"/>
    <property type="project" value="UniProtKB-SubCell"/>
</dbReference>
<dbReference type="RefSeq" id="XP_038989252.1">
    <property type="nucleotide sequence ID" value="XM_039133324.1"/>
</dbReference>